<protein>
    <submittedName>
        <fullName evidence="2">Ribbon-helix-helix protein, CopG family</fullName>
    </submittedName>
</protein>
<dbReference type="Proteomes" id="UP000509684">
    <property type="component" value="Chromosome"/>
</dbReference>
<accession>A0A7D5SCQ2</accession>
<dbReference type="Pfam" id="PF01402">
    <property type="entry name" value="RHH_1"/>
    <property type="match status" value="1"/>
</dbReference>
<organism evidence="2 3">
    <name type="scientific">Candidatus Accumulibacter cognatus</name>
    <dbReference type="NCBI Taxonomy" id="2954383"/>
    <lineage>
        <taxon>Bacteria</taxon>
        <taxon>Pseudomonadati</taxon>
        <taxon>Pseudomonadota</taxon>
        <taxon>Betaproteobacteria</taxon>
        <taxon>Candidatus Accumulibacter</taxon>
    </lineage>
</organism>
<dbReference type="CDD" id="cd21631">
    <property type="entry name" value="RHH_CopG_NikR-like"/>
    <property type="match status" value="1"/>
</dbReference>
<gene>
    <name evidence="2" type="ORF">HWD57_05970</name>
</gene>
<evidence type="ECO:0000259" key="1">
    <source>
        <dbReference type="Pfam" id="PF01402"/>
    </source>
</evidence>
<dbReference type="KEGG" id="acog:HWD57_05970"/>
<dbReference type="AlphaFoldDB" id="A0A7D5SCQ2"/>
<proteinExistence type="predicted"/>
<sequence length="58" mass="6429">MILTAMADTIRTTVLVLEDLCAELANVAESGHVSTSWVIHDALRAYRAKRCAKQVKTR</sequence>
<dbReference type="InterPro" id="IPR002145">
    <property type="entry name" value="CopG"/>
</dbReference>
<feature type="domain" description="Ribbon-helix-helix protein CopG" evidence="1">
    <location>
        <begin position="11"/>
        <end position="49"/>
    </location>
</feature>
<name>A0A7D5SCQ2_9PROT</name>
<dbReference type="GO" id="GO:0006355">
    <property type="term" value="P:regulation of DNA-templated transcription"/>
    <property type="evidence" value="ECO:0007669"/>
    <property type="project" value="InterPro"/>
</dbReference>
<evidence type="ECO:0000313" key="2">
    <source>
        <dbReference type="EMBL" id="QLH49379.1"/>
    </source>
</evidence>
<evidence type="ECO:0000313" key="3">
    <source>
        <dbReference type="Proteomes" id="UP000509684"/>
    </source>
</evidence>
<dbReference type="EMBL" id="CP058708">
    <property type="protein sequence ID" value="QLH49379.1"/>
    <property type="molecule type" value="Genomic_DNA"/>
</dbReference>
<reference evidence="2 3" key="1">
    <citation type="journal article" date="2019" name="Microbiome">
        <title>Annotated bacterial chromosomes from frame-shift-corrected long-read metagenomic data.</title>
        <authorList>
            <person name="Arumugam K."/>
            <person name="Bagci C."/>
            <person name="Bessarab I."/>
            <person name="Beier S."/>
            <person name="Buchfink B."/>
            <person name="Gorska A."/>
            <person name="Qiu G."/>
            <person name="Huson D.H."/>
            <person name="Williams R.B.H."/>
        </authorList>
    </citation>
    <scope>NUCLEOTIDE SEQUENCE [LARGE SCALE GENOMIC DNA]</scope>
    <source>
        <strain evidence="2">SSA1</strain>
    </source>
</reference>